<evidence type="ECO:0008006" key="3">
    <source>
        <dbReference type="Google" id="ProtNLM"/>
    </source>
</evidence>
<protein>
    <recommendedName>
        <fullName evidence="3">Plasmid maintenance system killer protein</fullName>
    </recommendedName>
</protein>
<name>A0AA37QAL1_9BACT</name>
<evidence type="ECO:0000313" key="1">
    <source>
        <dbReference type="EMBL" id="GLC27772.1"/>
    </source>
</evidence>
<dbReference type="Proteomes" id="UP001161325">
    <property type="component" value="Unassembled WGS sequence"/>
</dbReference>
<evidence type="ECO:0000313" key="2">
    <source>
        <dbReference type="Proteomes" id="UP001161325"/>
    </source>
</evidence>
<dbReference type="AlphaFoldDB" id="A0AA37QAL1"/>
<proteinExistence type="predicted"/>
<dbReference type="SUPFAM" id="SSF143011">
    <property type="entry name" value="RelE-like"/>
    <property type="match status" value="1"/>
</dbReference>
<comment type="caution">
    <text evidence="1">The sequence shown here is derived from an EMBL/GenBank/DDBJ whole genome shotgun (WGS) entry which is preliminary data.</text>
</comment>
<gene>
    <name evidence="1" type="ORF">rosag_42850</name>
</gene>
<keyword evidence="2" id="KW-1185">Reference proteome</keyword>
<reference evidence="1" key="1">
    <citation type="submission" date="2022-08" db="EMBL/GenBank/DDBJ databases">
        <title>Draft genome sequencing of Roseisolibacter agri AW1220.</title>
        <authorList>
            <person name="Tobiishi Y."/>
            <person name="Tonouchi A."/>
        </authorList>
    </citation>
    <scope>NUCLEOTIDE SEQUENCE</scope>
    <source>
        <strain evidence="1">AW1220</strain>
    </source>
</reference>
<dbReference type="Gene3D" id="3.30.2310.20">
    <property type="entry name" value="RelE-like"/>
    <property type="match status" value="1"/>
</dbReference>
<accession>A0AA37QAL1</accession>
<organism evidence="1 2">
    <name type="scientific">Roseisolibacter agri</name>
    <dbReference type="NCBI Taxonomy" id="2014610"/>
    <lineage>
        <taxon>Bacteria</taxon>
        <taxon>Pseudomonadati</taxon>
        <taxon>Gemmatimonadota</taxon>
        <taxon>Gemmatimonadia</taxon>
        <taxon>Gemmatimonadales</taxon>
        <taxon>Gemmatimonadaceae</taxon>
        <taxon>Roseisolibacter</taxon>
    </lineage>
</organism>
<dbReference type="InterPro" id="IPR035093">
    <property type="entry name" value="RelE/ParE_toxin_dom_sf"/>
</dbReference>
<dbReference type="EMBL" id="BRXS01000007">
    <property type="protein sequence ID" value="GLC27772.1"/>
    <property type="molecule type" value="Genomic_DNA"/>
</dbReference>
<sequence>MELHFKSRKLEKSCSVERESVRMWGAERSRVVRRRLAELAAAESLAVISCLPPARLHPLSGDRDGQFAVDVQHPFRLVFEPYQDEIPCLADGGVDKAKITAIRILGVEDYHGR</sequence>